<proteinExistence type="predicted"/>
<keyword evidence="1" id="KW-0727">SH2 domain</keyword>
<feature type="region of interest" description="Disordered" evidence="2">
    <location>
        <begin position="340"/>
        <end position="368"/>
    </location>
</feature>
<dbReference type="PANTHER" id="PTHR14388">
    <property type="entry name" value="T CELL-SPECIFIC ADAPTER PROTEIN TSAD"/>
    <property type="match status" value="1"/>
</dbReference>
<name>A0A3L8RUU5_CHLGU</name>
<feature type="compositionally biased region" description="Pro residues" evidence="2">
    <location>
        <begin position="343"/>
        <end position="364"/>
    </location>
</feature>
<accession>A0A3L8RUU5</accession>
<evidence type="ECO:0008006" key="5">
    <source>
        <dbReference type="Google" id="ProtNLM"/>
    </source>
</evidence>
<reference evidence="3 4" key="1">
    <citation type="journal article" date="2018" name="Proc. R. Soc. B">
        <title>A non-coding region near Follistatin controls head colour polymorphism in the Gouldian finch.</title>
        <authorList>
            <person name="Toomey M.B."/>
            <person name="Marques C.I."/>
            <person name="Andrade P."/>
            <person name="Araujo P.M."/>
            <person name="Sabatino S."/>
            <person name="Gazda M.A."/>
            <person name="Afonso S."/>
            <person name="Lopes R.J."/>
            <person name="Corbo J.C."/>
            <person name="Carneiro M."/>
        </authorList>
    </citation>
    <scope>NUCLEOTIDE SEQUENCE [LARGE SCALE GENOMIC DNA]</scope>
    <source>
        <strain evidence="3">Red01</strain>
        <tissue evidence="3">Muscle</tissue>
    </source>
</reference>
<feature type="region of interest" description="Disordered" evidence="2">
    <location>
        <begin position="131"/>
        <end position="322"/>
    </location>
</feature>
<feature type="region of interest" description="Disordered" evidence="2">
    <location>
        <begin position="34"/>
        <end position="60"/>
    </location>
</feature>
<protein>
    <recommendedName>
        <fullName evidence="5">SH2 domain-containing protein</fullName>
    </recommendedName>
</protein>
<organism evidence="3 4">
    <name type="scientific">Chloebia gouldiae</name>
    <name type="common">Gouldian finch</name>
    <name type="synonym">Erythrura gouldiae</name>
    <dbReference type="NCBI Taxonomy" id="44316"/>
    <lineage>
        <taxon>Eukaryota</taxon>
        <taxon>Metazoa</taxon>
        <taxon>Chordata</taxon>
        <taxon>Craniata</taxon>
        <taxon>Vertebrata</taxon>
        <taxon>Euteleostomi</taxon>
        <taxon>Archelosauria</taxon>
        <taxon>Archosauria</taxon>
        <taxon>Dinosauria</taxon>
        <taxon>Saurischia</taxon>
        <taxon>Theropoda</taxon>
        <taxon>Coelurosauria</taxon>
        <taxon>Aves</taxon>
        <taxon>Neognathae</taxon>
        <taxon>Neoaves</taxon>
        <taxon>Telluraves</taxon>
        <taxon>Australaves</taxon>
        <taxon>Passeriformes</taxon>
        <taxon>Passeroidea</taxon>
        <taxon>Passeridae</taxon>
        <taxon>Chloebia</taxon>
    </lineage>
</organism>
<feature type="compositionally biased region" description="Low complexity" evidence="2">
    <location>
        <begin position="295"/>
        <end position="309"/>
    </location>
</feature>
<evidence type="ECO:0000313" key="4">
    <source>
        <dbReference type="Proteomes" id="UP000276834"/>
    </source>
</evidence>
<dbReference type="InterPro" id="IPR036860">
    <property type="entry name" value="SH2_dom_sf"/>
</dbReference>
<feature type="compositionally biased region" description="Pro residues" evidence="2">
    <location>
        <begin position="258"/>
        <end position="280"/>
    </location>
</feature>
<evidence type="ECO:0000256" key="1">
    <source>
        <dbReference type="ARBA" id="ARBA00022999"/>
    </source>
</evidence>
<dbReference type="OrthoDB" id="67310at2759"/>
<feature type="compositionally biased region" description="Basic and acidic residues" evidence="2">
    <location>
        <begin position="311"/>
        <end position="322"/>
    </location>
</feature>
<feature type="compositionally biased region" description="Basic and acidic residues" evidence="2">
    <location>
        <begin position="174"/>
        <end position="188"/>
    </location>
</feature>
<dbReference type="EMBL" id="QUSF01000198">
    <property type="protein sequence ID" value="RLV87497.1"/>
    <property type="molecule type" value="Genomic_DNA"/>
</dbReference>
<dbReference type="SUPFAM" id="SSF55550">
    <property type="entry name" value="SH2 domain"/>
    <property type="match status" value="1"/>
</dbReference>
<dbReference type="GO" id="GO:0005737">
    <property type="term" value="C:cytoplasm"/>
    <property type="evidence" value="ECO:0007669"/>
    <property type="project" value="TreeGrafter"/>
</dbReference>
<comment type="caution">
    <text evidence="3">The sequence shown here is derived from an EMBL/GenBank/DDBJ whole genome shotgun (WGS) entry which is preliminary data.</text>
</comment>
<feature type="compositionally biased region" description="Polar residues" evidence="2">
    <location>
        <begin position="446"/>
        <end position="455"/>
    </location>
</feature>
<gene>
    <name evidence="3" type="ORF">DV515_00015648</name>
</gene>
<evidence type="ECO:0000256" key="2">
    <source>
        <dbReference type="SAM" id="MobiDB-lite"/>
    </source>
</evidence>
<keyword evidence="4" id="KW-1185">Reference proteome</keyword>
<sequence length="487" mass="52638">MRLKGSVSLPAGRQRNCCRISPWAASWSASARAPWASSSPTGEGPSPVRGSGRGAQCPPGRCARAVPCHPIFCRGRDRCRHFVLDQLPDGRYVILGERSAHTELAELLQHHATAPVTPYREFLTVPLPCGRVSPGSREPPRAPFRLHGRRGLPKLGDTAKRSPSITLEATVASRSKEPAPGWKEEPRGRTQPPAGSDAARSPPSQAPAKLPEYRSVSLESARVEGSSAREVTGQRGWRHFPRTGATLLWRRGDAVTPTPSPHLRPAPSLPQAPDAPPPSLPAKTSSRGAARGLHSPSGSAAAAPEAPYAQVHKESSRPEPAEAKYQQLMCFHVYAEPREEIAPSPPSRCKPQEPIPEGPSPEGPIPFYAMARGWSPRAGPEENIYSEVALARQDVPAWLPRAPQNAFSTLPHKARPHRRLFRSASSQDCKRRQLAAAPSRERKDTGASSTGTQVAVSPELDDPVYRSTPRDPATAENVYEQLPGDCP</sequence>
<feature type="region of interest" description="Disordered" evidence="2">
    <location>
        <begin position="407"/>
        <end position="487"/>
    </location>
</feature>
<feature type="compositionally biased region" description="Basic residues" evidence="2">
    <location>
        <begin position="412"/>
        <end position="421"/>
    </location>
</feature>
<dbReference type="AlphaFoldDB" id="A0A3L8RUU5"/>
<dbReference type="PANTHER" id="PTHR14388:SF9">
    <property type="entry name" value="SH2 DOMAIN-CONTAINING PROTEIN 2A"/>
    <property type="match status" value="1"/>
</dbReference>
<evidence type="ECO:0000313" key="3">
    <source>
        <dbReference type="EMBL" id="RLV87497.1"/>
    </source>
</evidence>
<dbReference type="Proteomes" id="UP000276834">
    <property type="component" value="Unassembled WGS sequence"/>
</dbReference>